<keyword evidence="1" id="KW-0472">Membrane</keyword>
<organism evidence="2">
    <name type="scientific">hydrocarbon metagenome</name>
    <dbReference type="NCBI Taxonomy" id="938273"/>
    <lineage>
        <taxon>unclassified sequences</taxon>
        <taxon>metagenomes</taxon>
        <taxon>ecological metagenomes</taxon>
    </lineage>
</organism>
<sequence>MIGRDEISKNYRPNEHYEFSGIGARLFGPKAGYVRAQADSIRQADEILFALALTVLIFGSVLSMDIMARMGAFQ</sequence>
<comment type="caution">
    <text evidence="2">The sequence shown here is derived from an EMBL/GenBank/DDBJ whole genome shotgun (WGS) entry which is preliminary data.</text>
</comment>
<evidence type="ECO:0000313" key="2">
    <source>
        <dbReference type="EMBL" id="KUG17554.1"/>
    </source>
</evidence>
<protein>
    <submittedName>
        <fullName evidence="2">Uncharacterized protein</fullName>
    </submittedName>
</protein>
<dbReference type="AlphaFoldDB" id="A0A0W8FAD3"/>
<feature type="transmembrane region" description="Helical" evidence="1">
    <location>
        <begin position="47"/>
        <end position="68"/>
    </location>
</feature>
<proteinExistence type="predicted"/>
<reference evidence="2" key="1">
    <citation type="journal article" date="2015" name="Proc. Natl. Acad. Sci. U.S.A.">
        <title>Networks of energetic and metabolic interactions define dynamics in microbial communities.</title>
        <authorList>
            <person name="Embree M."/>
            <person name="Liu J.K."/>
            <person name="Al-Bassam M.M."/>
            <person name="Zengler K."/>
        </authorList>
    </citation>
    <scope>NUCLEOTIDE SEQUENCE</scope>
</reference>
<name>A0A0W8FAD3_9ZZZZ</name>
<keyword evidence="1" id="KW-1133">Transmembrane helix</keyword>
<evidence type="ECO:0000256" key="1">
    <source>
        <dbReference type="SAM" id="Phobius"/>
    </source>
</evidence>
<accession>A0A0W8FAD3</accession>
<dbReference type="EMBL" id="LNQE01001433">
    <property type="protein sequence ID" value="KUG17554.1"/>
    <property type="molecule type" value="Genomic_DNA"/>
</dbReference>
<gene>
    <name evidence="2" type="ORF">ASZ90_012726</name>
</gene>
<keyword evidence="1" id="KW-0812">Transmembrane</keyword>